<evidence type="ECO:0000313" key="2">
    <source>
        <dbReference type="EMBL" id="KZV89980.1"/>
    </source>
</evidence>
<dbReference type="Proteomes" id="UP000077266">
    <property type="component" value="Unassembled WGS sequence"/>
</dbReference>
<dbReference type="InterPro" id="IPR001810">
    <property type="entry name" value="F-box_dom"/>
</dbReference>
<dbReference type="SUPFAM" id="SSF81383">
    <property type="entry name" value="F-box domain"/>
    <property type="match status" value="1"/>
</dbReference>
<dbReference type="CDD" id="cd09917">
    <property type="entry name" value="F-box_SF"/>
    <property type="match status" value="1"/>
</dbReference>
<proteinExistence type="predicted"/>
<dbReference type="InParanoid" id="A0A165G4Q7"/>
<dbReference type="Pfam" id="PF12937">
    <property type="entry name" value="F-box-like"/>
    <property type="match status" value="1"/>
</dbReference>
<keyword evidence="3" id="KW-1185">Reference proteome</keyword>
<dbReference type="EMBL" id="KV426059">
    <property type="protein sequence ID" value="KZV89980.1"/>
    <property type="molecule type" value="Genomic_DNA"/>
</dbReference>
<dbReference type="Gene3D" id="1.20.1280.50">
    <property type="match status" value="1"/>
</dbReference>
<feature type="domain" description="F-box" evidence="1">
    <location>
        <begin position="66"/>
        <end position="113"/>
    </location>
</feature>
<evidence type="ECO:0000259" key="1">
    <source>
        <dbReference type="PROSITE" id="PS50181"/>
    </source>
</evidence>
<dbReference type="OrthoDB" id="10684157at2759"/>
<dbReference type="PROSITE" id="PS50181">
    <property type="entry name" value="FBOX"/>
    <property type="match status" value="1"/>
</dbReference>
<organism evidence="2 3">
    <name type="scientific">Exidia glandulosa HHB12029</name>
    <dbReference type="NCBI Taxonomy" id="1314781"/>
    <lineage>
        <taxon>Eukaryota</taxon>
        <taxon>Fungi</taxon>
        <taxon>Dikarya</taxon>
        <taxon>Basidiomycota</taxon>
        <taxon>Agaricomycotina</taxon>
        <taxon>Agaricomycetes</taxon>
        <taxon>Auriculariales</taxon>
        <taxon>Exidiaceae</taxon>
        <taxon>Exidia</taxon>
    </lineage>
</organism>
<protein>
    <recommendedName>
        <fullName evidence="1">F-box domain-containing protein</fullName>
    </recommendedName>
</protein>
<sequence>MSTHADDMLTALSECTERLSSLIRVSASQRGWCDAVSVRQLAMYSLISSSLRCAVSLSEACRSPTRSTLERLPPRVLESIFDRLHLRSCIAFSQTCRTARNVAMSTPRLWTSVKVGPFARWAFCDGDLAPGRARDWTNLTGALEIVTRCRKADLPARAAVSFAASCLDDPSSIACLQGILRRTTTARLEPYSQGTSNRHVMLPSWHGRATIATTTTDHMSEITSSEWNTIADILCDPAPLLEVLEISTPRNPEPILRDGGRFIPSSVLGGQPGQLRVCHLDGFCLGSLRVSAFSSLTTFDYQPGAGVLFYSDIALILDQMPVLQMLGVCGQLNGQPPDGGTQLRHICLMRVALAILGHSGDWDYVFPPTKDVSCLVTLLRDACTRWDLDIFIDFRRPARVSFFHGQSEPFPRDLAPERPQEIYAGHNSSLFRGDDTTILAGAVRTLSSLMTTAVGELIDLSALVHLTISDIYWPEFTCLHLTMPLVKSICITLLRCSTADRAISDIPNIFSVAKDSHDVVYPTLDCPALETITFSFLSNSESWVDTRCRTEWFHTPQHGETSSFLCACRNGGILSLADVHAFLLTSIRFPAPVRELRLFGIRETVDIDPVATFLALTSIADDIVVREEVAQEVKYTDALREQRYGGTQHWAPSHVFDAFRPSAFSVDSESFDHIGRYPEPWLSSYDPIW</sequence>
<accession>A0A165G4Q7</accession>
<dbReference type="AlphaFoldDB" id="A0A165G4Q7"/>
<reference evidence="2 3" key="1">
    <citation type="journal article" date="2016" name="Mol. Biol. Evol.">
        <title>Comparative Genomics of Early-Diverging Mushroom-Forming Fungi Provides Insights into the Origins of Lignocellulose Decay Capabilities.</title>
        <authorList>
            <person name="Nagy L.G."/>
            <person name="Riley R."/>
            <person name="Tritt A."/>
            <person name="Adam C."/>
            <person name="Daum C."/>
            <person name="Floudas D."/>
            <person name="Sun H."/>
            <person name="Yadav J.S."/>
            <person name="Pangilinan J."/>
            <person name="Larsson K.H."/>
            <person name="Matsuura K."/>
            <person name="Barry K."/>
            <person name="Labutti K."/>
            <person name="Kuo R."/>
            <person name="Ohm R.A."/>
            <person name="Bhattacharya S.S."/>
            <person name="Shirouzu T."/>
            <person name="Yoshinaga Y."/>
            <person name="Martin F.M."/>
            <person name="Grigoriev I.V."/>
            <person name="Hibbett D.S."/>
        </authorList>
    </citation>
    <scope>NUCLEOTIDE SEQUENCE [LARGE SCALE GENOMIC DNA]</scope>
    <source>
        <strain evidence="2 3">HHB12029</strain>
    </source>
</reference>
<name>A0A165G4Q7_EXIGL</name>
<evidence type="ECO:0000313" key="3">
    <source>
        <dbReference type="Proteomes" id="UP000077266"/>
    </source>
</evidence>
<gene>
    <name evidence="2" type="ORF">EXIGLDRAFT_838151</name>
</gene>
<dbReference type="InterPro" id="IPR036047">
    <property type="entry name" value="F-box-like_dom_sf"/>
</dbReference>